<name>A0AAE1DQI2_9GAST</name>
<dbReference type="EMBL" id="JAWDGP010003038">
    <property type="protein sequence ID" value="KAK3778033.1"/>
    <property type="molecule type" value="Genomic_DNA"/>
</dbReference>
<sequence>MFPKAWHPSRAMLNKSHQVRKLLPLCQLLQSYAWSTGSPGWCYSNLFTVLTNPHAELHREQVIVKKTRSRPLHTVKRSK</sequence>
<dbReference type="AlphaFoldDB" id="A0AAE1DQI2"/>
<gene>
    <name evidence="1" type="ORF">RRG08_052866</name>
</gene>
<comment type="caution">
    <text evidence="1">The sequence shown here is derived from an EMBL/GenBank/DDBJ whole genome shotgun (WGS) entry which is preliminary data.</text>
</comment>
<keyword evidence="2" id="KW-1185">Reference proteome</keyword>
<protein>
    <submittedName>
        <fullName evidence="1">Uncharacterized protein</fullName>
    </submittedName>
</protein>
<evidence type="ECO:0000313" key="2">
    <source>
        <dbReference type="Proteomes" id="UP001283361"/>
    </source>
</evidence>
<proteinExistence type="predicted"/>
<evidence type="ECO:0000313" key="1">
    <source>
        <dbReference type="EMBL" id="KAK3778033.1"/>
    </source>
</evidence>
<accession>A0AAE1DQI2</accession>
<reference evidence="1" key="1">
    <citation type="journal article" date="2023" name="G3 (Bethesda)">
        <title>A reference genome for the long-term kleptoplast-retaining sea slug Elysia crispata morphotype clarki.</title>
        <authorList>
            <person name="Eastman K.E."/>
            <person name="Pendleton A.L."/>
            <person name="Shaikh M.A."/>
            <person name="Suttiyut T."/>
            <person name="Ogas R."/>
            <person name="Tomko P."/>
            <person name="Gavelis G."/>
            <person name="Widhalm J.R."/>
            <person name="Wisecaver J.H."/>
        </authorList>
    </citation>
    <scope>NUCLEOTIDE SEQUENCE</scope>
    <source>
        <strain evidence="1">ECLA1</strain>
    </source>
</reference>
<dbReference type="Proteomes" id="UP001283361">
    <property type="component" value="Unassembled WGS sequence"/>
</dbReference>
<organism evidence="1 2">
    <name type="scientific">Elysia crispata</name>
    <name type="common">lettuce slug</name>
    <dbReference type="NCBI Taxonomy" id="231223"/>
    <lineage>
        <taxon>Eukaryota</taxon>
        <taxon>Metazoa</taxon>
        <taxon>Spiralia</taxon>
        <taxon>Lophotrochozoa</taxon>
        <taxon>Mollusca</taxon>
        <taxon>Gastropoda</taxon>
        <taxon>Heterobranchia</taxon>
        <taxon>Euthyneura</taxon>
        <taxon>Panpulmonata</taxon>
        <taxon>Sacoglossa</taxon>
        <taxon>Placobranchoidea</taxon>
        <taxon>Plakobranchidae</taxon>
        <taxon>Elysia</taxon>
    </lineage>
</organism>